<dbReference type="Proteomes" id="UP000625804">
    <property type="component" value="Unassembled WGS sequence"/>
</dbReference>
<dbReference type="RefSeq" id="WP_173730861.1">
    <property type="nucleotide sequence ID" value="NZ_JABTTE010000008.1"/>
</dbReference>
<evidence type="ECO:0000313" key="2">
    <source>
        <dbReference type="Proteomes" id="UP000625804"/>
    </source>
</evidence>
<evidence type="ECO:0008006" key="3">
    <source>
        <dbReference type="Google" id="ProtNLM"/>
    </source>
</evidence>
<organism evidence="1 2">
    <name type="scientific">Calidifontibacillus erzurumensis</name>
    <dbReference type="NCBI Taxonomy" id="2741433"/>
    <lineage>
        <taxon>Bacteria</taxon>
        <taxon>Bacillati</taxon>
        <taxon>Bacillota</taxon>
        <taxon>Bacilli</taxon>
        <taxon>Bacillales</taxon>
        <taxon>Bacillaceae</taxon>
        <taxon>Calidifontibacillus/Schinkia group</taxon>
        <taxon>Calidifontibacillus</taxon>
    </lineage>
</organism>
<protein>
    <recommendedName>
        <fullName evidence="3">Lipoprotein</fullName>
    </recommendedName>
</protein>
<proteinExistence type="predicted"/>
<reference evidence="1" key="1">
    <citation type="submission" date="2020-06" db="EMBL/GenBank/DDBJ databases">
        <title>A novel thermopfilic bacterium from Erzurum, Turkey.</title>
        <authorList>
            <person name="Adiguzel A."/>
            <person name="Ay H."/>
            <person name="Baltaci M.O."/>
        </authorList>
    </citation>
    <scope>NUCLEOTIDE SEQUENCE</scope>
    <source>
        <strain evidence="1">P2</strain>
    </source>
</reference>
<dbReference type="PROSITE" id="PS51257">
    <property type="entry name" value="PROKAR_LIPOPROTEIN"/>
    <property type="match status" value="1"/>
</dbReference>
<gene>
    <name evidence="1" type="ORF">HR057_07705</name>
</gene>
<keyword evidence="2" id="KW-1185">Reference proteome</keyword>
<dbReference type="AlphaFoldDB" id="A0A8J8KC34"/>
<sequence length="186" mass="22258">MKKFQIGIIFFLFSYLLVGCQQTLTTQNELDTNDHVEGFVEPEPSDWVEYSKPVREYMYYRTQAVIKNDINILWKRYPELKKTINVEEGINLEKNEVETLNNGFKVLDANYDIENYERIKVKKIDENEMIVLVHGSLLYLLDDFEETGGEYLMKVFLKRNGEQWDVVKTDEYTLLEYKKWIKQKNE</sequence>
<name>A0A8J8KC34_9BACI</name>
<evidence type="ECO:0000313" key="1">
    <source>
        <dbReference type="EMBL" id="NSL51653.1"/>
    </source>
</evidence>
<accession>A0A8J8KC34</accession>
<dbReference type="EMBL" id="JABTTE010000008">
    <property type="protein sequence ID" value="NSL51653.1"/>
    <property type="molecule type" value="Genomic_DNA"/>
</dbReference>
<comment type="caution">
    <text evidence="1">The sequence shown here is derived from an EMBL/GenBank/DDBJ whole genome shotgun (WGS) entry which is preliminary data.</text>
</comment>